<protein>
    <submittedName>
        <fullName evidence="2">Uncharacterized protein</fullName>
    </submittedName>
</protein>
<feature type="region of interest" description="Disordered" evidence="1">
    <location>
        <begin position="236"/>
        <end position="271"/>
    </location>
</feature>
<feature type="compositionally biased region" description="Low complexity" evidence="1">
    <location>
        <begin position="245"/>
        <end position="258"/>
    </location>
</feature>
<dbReference type="AlphaFoldDB" id="A0A8A4DQ38"/>
<accession>A0A8A4DQ38</accession>
<name>A0A8A4DQ38_BURPE</name>
<organism evidence="2">
    <name type="scientific">Burkholderia pseudomallei</name>
    <name type="common">Pseudomonas pseudomallei</name>
    <dbReference type="NCBI Taxonomy" id="28450"/>
    <lineage>
        <taxon>Bacteria</taxon>
        <taxon>Pseudomonadati</taxon>
        <taxon>Pseudomonadota</taxon>
        <taxon>Betaproteobacteria</taxon>
        <taxon>Burkholderiales</taxon>
        <taxon>Burkholderiaceae</taxon>
        <taxon>Burkholderia</taxon>
        <taxon>pseudomallei group</taxon>
    </lineage>
</organism>
<proteinExistence type="predicted"/>
<feature type="region of interest" description="Disordered" evidence="1">
    <location>
        <begin position="52"/>
        <end position="71"/>
    </location>
</feature>
<feature type="compositionally biased region" description="Basic and acidic residues" evidence="1">
    <location>
        <begin position="260"/>
        <end position="271"/>
    </location>
</feature>
<evidence type="ECO:0000256" key="1">
    <source>
        <dbReference type="SAM" id="MobiDB-lite"/>
    </source>
</evidence>
<sequence length="271" mass="29557">MSRISPVAPRRLPRRPAERAPRRRFPVSSCWPFLWCADVVSRRNGSALVQSKGRAIARKRPRDKASATKAGNRGRLMRGVLIHRRINPGKAVAHAATGCVCGECVRVYAHVARVRCHAGERAGEQATAARAARRAWRRRRRDARAARRRRKRLIVAGVRRPVRAAAIAESMLSPGRVSESIRFAKAGAAGRLRPIAVGKSLTQSAAPRTARTRHASRACARSMRAQGFRAGVPAAGRAARRHRAVPAPQAAPQAARPCRAARDAGRRARAP</sequence>
<reference evidence="2" key="1">
    <citation type="submission" date="2021-03" db="EMBL/GenBank/DDBJ databases">
        <title>Complete genome of Burkholderia pseudomallei_VBP364.</title>
        <authorList>
            <person name="Balaji V."/>
            <person name="Yamuna B."/>
            <person name="Monisha P."/>
        </authorList>
    </citation>
    <scope>NUCLEOTIDE SEQUENCE</scope>
    <source>
        <strain evidence="2">VBP364</strain>
    </source>
</reference>
<gene>
    <name evidence="2" type="ORF">J3D99_23640</name>
</gene>
<dbReference type="EMBL" id="CP071754">
    <property type="protein sequence ID" value="QTB60881.1"/>
    <property type="molecule type" value="Genomic_DNA"/>
</dbReference>
<evidence type="ECO:0000313" key="2">
    <source>
        <dbReference type="EMBL" id="QTB60881.1"/>
    </source>
</evidence>